<sequence length="121" mass="12753">MAAVCPFTATTMASLEEELTCSVCRDIFSKAHPLPCGHSFCPTCIREAWSGHGGGARFTCPQCQEEHGEVLCDCCPPDAEEEELPLAVKTCGAAWHRPAGPGEEAGGGPEGDHQEGETANH</sequence>
<dbReference type="InterPro" id="IPR027370">
    <property type="entry name" value="Znf-RING_euk"/>
</dbReference>
<reference evidence="7" key="2">
    <citation type="submission" date="2025-08" db="UniProtKB">
        <authorList>
            <consortium name="Ensembl"/>
        </authorList>
    </citation>
    <scope>IDENTIFICATION</scope>
</reference>
<evidence type="ECO:0000256" key="3">
    <source>
        <dbReference type="ARBA" id="ARBA00022833"/>
    </source>
</evidence>
<evidence type="ECO:0000256" key="2">
    <source>
        <dbReference type="ARBA" id="ARBA00022771"/>
    </source>
</evidence>
<evidence type="ECO:0000256" key="5">
    <source>
        <dbReference type="SAM" id="MobiDB-lite"/>
    </source>
</evidence>
<dbReference type="InterPro" id="IPR017907">
    <property type="entry name" value="Znf_RING_CS"/>
</dbReference>
<dbReference type="AlphaFoldDB" id="A0A3Q1HNE3"/>
<dbReference type="PANTHER" id="PTHR25465">
    <property type="entry name" value="B-BOX DOMAIN CONTAINING"/>
    <property type="match status" value="1"/>
</dbReference>
<dbReference type="PROSITE" id="PS00518">
    <property type="entry name" value="ZF_RING_1"/>
    <property type="match status" value="1"/>
</dbReference>
<dbReference type="PANTHER" id="PTHR25465:SF73">
    <property type="entry name" value="E3 UBIQUITIN_ISG15 LIGASE TRIM25 ISOFORM X1"/>
    <property type="match status" value="1"/>
</dbReference>
<feature type="compositionally biased region" description="Basic and acidic residues" evidence="5">
    <location>
        <begin position="110"/>
        <end position="121"/>
    </location>
</feature>
<dbReference type="STRING" id="64144.ENSATEP00000010352"/>
<evidence type="ECO:0000256" key="4">
    <source>
        <dbReference type="PROSITE-ProRule" id="PRU00175"/>
    </source>
</evidence>
<dbReference type="Ensembl" id="ENSATET00000010535.2">
    <property type="protein sequence ID" value="ENSATEP00000010352.2"/>
    <property type="gene ID" value="ENSATEG00000007288.2"/>
</dbReference>
<dbReference type="Pfam" id="PF13445">
    <property type="entry name" value="zf-RING_UBOX"/>
    <property type="match status" value="1"/>
</dbReference>
<reference evidence="7" key="3">
    <citation type="submission" date="2025-09" db="UniProtKB">
        <authorList>
            <consortium name="Ensembl"/>
        </authorList>
    </citation>
    <scope>IDENTIFICATION</scope>
</reference>
<dbReference type="InterPro" id="IPR001841">
    <property type="entry name" value="Znf_RING"/>
</dbReference>
<dbReference type="Gene3D" id="3.30.40.10">
    <property type="entry name" value="Zinc/RING finger domain, C3HC4 (zinc finger)"/>
    <property type="match status" value="1"/>
</dbReference>
<keyword evidence="2 4" id="KW-0863">Zinc-finger</keyword>
<dbReference type="InterPro" id="IPR051051">
    <property type="entry name" value="E3_ubiq-ligase_TRIM/RNF"/>
</dbReference>
<name>A0A3Q1HNE3_ANATE</name>
<feature type="domain" description="RING-type" evidence="6">
    <location>
        <begin position="21"/>
        <end position="64"/>
    </location>
</feature>
<keyword evidence="1" id="KW-0479">Metal-binding</keyword>
<protein>
    <recommendedName>
        <fullName evidence="6">RING-type domain-containing protein</fullName>
    </recommendedName>
</protein>
<dbReference type="OrthoDB" id="6105938at2759"/>
<reference evidence="7" key="1">
    <citation type="submission" date="2021-04" db="EMBL/GenBank/DDBJ databases">
        <authorList>
            <consortium name="Wellcome Sanger Institute Data Sharing"/>
        </authorList>
    </citation>
    <scope>NUCLEOTIDE SEQUENCE [LARGE SCALE GENOMIC DNA]</scope>
</reference>
<organism evidence="7 8">
    <name type="scientific">Anabas testudineus</name>
    <name type="common">Climbing perch</name>
    <name type="synonym">Anthias testudineus</name>
    <dbReference type="NCBI Taxonomy" id="64144"/>
    <lineage>
        <taxon>Eukaryota</taxon>
        <taxon>Metazoa</taxon>
        <taxon>Chordata</taxon>
        <taxon>Craniata</taxon>
        <taxon>Vertebrata</taxon>
        <taxon>Euteleostomi</taxon>
        <taxon>Actinopterygii</taxon>
        <taxon>Neopterygii</taxon>
        <taxon>Teleostei</taxon>
        <taxon>Neoteleostei</taxon>
        <taxon>Acanthomorphata</taxon>
        <taxon>Anabantaria</taxon>
        <taxon>Anabantiformes</taxon>
        <taxon>Anabantoidei</taxon>
        <taxon>Anabantidae</taxon>
        <taxon>Anabas</taxon>
    </lineage>
</organism>
<dbReference type="SUPFAM" id="SSF57850">
    <property type="entry name" value="RING/U-box"/>
    <property type="match status" value="1"/>
</dbReference>
<keyword evidence="8" id="KW-1185">Reference proteome</keyword>
<evidence type="ECO:0000313" key="7">
    <source>
        <dbReference type="Ensembl" id="ENSATEP00000010352.2"/>
    </source>
</evidence>
<evidence type="ECO:0000313" key="8">
    <source>
        <dbReference type="Proteomes" id="UP000265040"/>
    </source>
</evidence>
<dbReference type="Proteomes" id="UP000265040">
    <property type="component" value="Chromosome 17"/>
</dbReference>
<dbReference type="InterPro" id="IPR013083">
    <property type="entry name" value="Znf_RING/FYVE/PHD"/>
</dbReference>
<proteinExistence type="predicted"/>
<dbReference type="PROSITE" id="PS50089">
    <property type="entry name" value="ZF_RING_2"/>
    <property type="match status" value="1"/>
</dbReference>
<dbReference type="GeneTree" id="ENSGT00940000165001"/>
<dbReference type="SMART" id="SM00184">
    <property type="entry name" value="RING"/>
    <property type="match status" value="1"/>
</dbReference>
<accession>A0A3Q1HNE3</accession>
<dbReference type="InParanoid" id="A0A3Q1HNE3"/>
<feature type="region of interest" description="Disordered" evidence="5">
    <location>
        <begin position="97"/>
        <end position="121"/>
    </location>
</feature>
<evidence type="ECO:0000259" key="6">
    <source>
        <dbReference type="PROSITE" id="PS50089"/>
    </source>
</evidence>
<evidence type="ECO:0000256" key="1">
    <source>
        <dbReference type="ARBA" id="ARBA00022723"/>
    </source>
</evidence>
<dbReference type="GO" id="GO:0008270">
    <property type="term" value="F:zinc ion binding"/>
    <property type="evidence" value="ECO:0007669"/>
    <property type="project" value="UniProtKB-KW"/>
</dbReference>
<keyword evidence="3" id="KW-0862">Zinc</keyword>